<comment type="caution">
    <text evidence="6">The sequence shown here is derived from an EMBL/GenBank/DDBJ whole genome shotgun (WGS) entry which is preliminary data.</text>
</comment>
<sequence>MVTAAQALARAASELVGAPFRLRGRDPQTGLDCIGLVASALARAGRTPPTLPHYAMRNASCARFLELLPQVGLVPSRADPAPGDVVLLRPSAAQYHLAIIGPSGLLVHAHAGLGRVVESPAPLPWPVQARWNLIEN</sequence>
<dbReference type="OrthoDB" id="8481272at2"/>
<evidence type="ECO:0000256" key="1">
    <source>
        <dbReference type="ARBA" id="ARBA00007074"/>
    </source>
</evidence>
<dbReference type="SUPFAM" id="SSF54001">
    <property type="entry name" value="Cysteine proteinases"/>
    <property type="match status" value="1"/>
</dbReference>
<evidence type="ECO:0000313" key="7">
    <source>
        <dbReference type="Proteomes" id="UP000286576"/>
    </source>
</evidence>
<dbReference type="InterPro" id="IPR000064">
    <property type="entry name" value="NLP_P60_dom"/>
</dbReference>
<protein>
    <recommendedName>
        <fullName evidence="5">NlpC/P60 domain-containing protein</fullName>
    </recommendedName>
</protein>
<evidence type="ECO:0000256" key="2">
    <source>
        <dbReference type="ARBA" id="ARBA00022670"/>
    </source>
</evidence>
<keyword evidence="2" id="KW-0645">Protease</keyword>
<dbReference type="Pfam" id="PF00877">
    <property type="entry name" value="NLPC_P60"/>
    <property type="match status" value="1"/>
</dbReference>
<organism evidence="6 7">
    <name type="scientific">Aurantiacibacter zhengii</name>
    <dbReference type="NCBI Taxonomy" id="2307003"/>
    <lineage>
        <taxon>Bacteria</taxon>
        <taxon>Pseudomonadati</taxon>
        <taxon>Pseudomonadota</taxon>
        <taxon>Alphaproteobacteria</taxon>
        <taxon>Sphingomonadales</taxon>
        <taxon>Erythrobacteraceae</taxon>
        <taxon>Aurantiacibacter</taxon>
    </lineage>
</organism>
<dbReference type="AlphaFoldDB" id="A0A418NU38"/>
<comment type="similarity">
    <text evidence="1">Belongs to the peptidase C40 family.</text>
</comment>
<dbReference type="PROSITE" id="PS51935">
    <property type="entry name" value="NLPC_P60"/>
    <property type="match status" value="1"/>
</dbReference>
<keyword evidence="4" id="KW-0788">Thiol protease</keyword>
<gene>
    <name evidence="6" type="ORF">D2V07_08190</name>
</gene>
<dbReference type="InterPro" id="IPR038765">
    <property type="entry name" value="Papain-like_cys_pep_sf"/>
</dbReference>
<proteinExistence type="inferred from homology"/>
<dbReference type="GO" id="GO:0008234">
    <property type="term" value="F:cysteine-type peptidase activity"/>
    <property type="evidence" value="ECO:0007669"/>
    <property type="project" value="UniProtKB-KW"/>
</dbReference>
<evidence type="ECO:0000256" key="3">
    <source>
        <dbReference type="ARBA" id="ARBA00022801"/>
    </source>
</evidence>
<evidence type="ECO:0000313" key="6">
    <source>
        <dbReference type="EMBL" id="RIV86921.1"/>
    </source>
</evidence>
<feature type="domain" description="NlpC/P60" evidence="5">
    <location>
        <begin position="2"/>
        <end position="136"/>
    </location>
</feature>
<dbReference type="GO" id="GO:0006508">
    <property type="term" value="P:proteolysis"/>
    <property type="evidence" value="ECO:0007669"/>
    <property type="project" value="UniProtKB-KW"/>
</dbReference>
<reference evidence="6 7" key="1">
    <citation type="submission" date="2018-08" db="EMBL/GenBank/DDBJ databases">
        <title>Erythrobacter zhengii sp.nov., a bacterium isolated from deep-sea sediment.</title>
        <authorList>
            <person name="Fang C."/>
            <person name="Wu Y.-H."/>
            <person name="Sun C."/>
            <person name="Wang H."/>
            <person name="Cheng H."/>
            <person name="Meng F.-X."/>
            <person name="Wang C.-S."/>
            <person name="Xu X.-W."/>
        </authorList>
    </citation>
    <scope>NUCLEOTIDE SEQUENCE [LARGE SCALE GENOMIC DNA]</scope>
    <source>
        <strain evidence="6 7">V18</strain>
    </source>
</reference>
<keyword evidence="7" id="KW-1185">Reference proteome</keyword>
<name>A0A418NU38_9SPHN</name>
<keyword evidence="3" id="KW-0378">Hydrolase</keyword>
<accession>A0A418NU38</accession>
<evidence type="ECO:0000259" key="5">
    <source>
        <dbReference type="PROSITE" id="PS51935"/>
    </source>
</evidence>
<evidence type="ECO:0000256" key="4">
    <source>
        <dbReference type="ARBA" id="ARBA00022807"/>
    </source>
</evidence>
<dbReference type="EMBL" id="QXFL01000003">
    <property type="protein sequence ID" value="RIV86921.1"/>
    <property type="molecule type" value="Genomic_DNA"/>
</dbReference>
<dbReference type="Proteomes" id="UP000286576">
    <property type="component" value="Unassembled WGS sequence"/>
</dbReference>
<dbReference type="Gene3D" id="3.90.1720.10">
    <property type="entry name" value="endopeptidase domain like (from Nostoc punctiforme)"/>
    <property type="match status" value="1"/>
</dbReference>